<feature type="domain" description="DUF2089" evidence="1">
    <location>
        <begin position="11"/>
        <end position="55"/>
    </location>
</feature>
<organism evidence="2 3">
    <name type="scientific">Lacticaseibacillus paracasei subsp. paracasei 8700:2</name>
    <dbReference type="NCBI Taxonomy" id="537973"/>
    <lineage>
        <taxon>Bacteria</taxon>
        <taxon>Bacillati</taxon>
        <taxon>Bacillota</taxon>
        <taxon>Bacilli</taxon>
        <taxon>Lactobacillales</taxon>
        <taxon>Lactobacillaceae</taxon>
        <taxon>Lacticaseibacillus</taxon>
    </lineage>
</organism>
<dbReference type="Proteomes" id="UP000015927">
    <property type="component" value="Chromosome"/>
</dbReference>
<evidence type="ECO:0000313" key="2">
    <source>
        <dbReference type="EMBL" id="EEQ66237.2"/>
    </source>
</evidence>
<dbReference type="EMBL" id="CP002391">
    <property type="protein sequence ID" value="EEQ66237.2"/>
    <property type="molecule type" value="Genomic_DNA"/>
</dbReference>
<evidence type="ECO:0000259" key="1">
    <source>
        <dbReference type="Pfam" id="PF09862"/>
    </source>
</evidence>
<dbReference type="KEGG" id="lpi:LBPG_01686"/>
<dbReference type="AlphaFoldDB" id="A0A826HL55"/>
<dbReference type="InterPro" id="IPR018658">
    <property type="entry name" value="DUF2089"/>
</dbReference>
<reference evidence="2 3" key="1">
    <citation type="submission" date="2010-12" db="EMBL/GenBank/DDBJ databases">
        <title>The Genome Sequence of Lactobacillus paracasei subsp. paracasei strain 8700:2.</title>
        <authorList>
            <consortium name="The Broad Institute Genome Sequencing Platform"/>
            <person name="Ward D."/>
            <person name="Earl A."/>
            <person name="Feldgarden M."/>
            <person name="Young S.K."/>
            <person name="Gargeya S."/>
            <person name="Zeng Q."/>
            <person name="Alvarado L."/>
            <person name="Berlin A."/>
            <person name="Bochicchio J."/>
            <person name="Chapman S.B."/>
            <person name="Chen Z."/>
            <person name="Freedman E."/>
            <person name="Gellesch M."/>
            <person name="Goldberg J."/>
            <person name="Griggs A."/>
            <person name="Gujja S."/>
            <person name="Heilman E."/>
            <person name="Heiman D."/>
            <person name="Howarth C."/>
            <person name="Mehta T."/>
            <person name="Neiman D."/>
            <person name="Pearson M."/>
            <person name="Roberts A."/>
            <person name="Saif S."/>
            <person name="Shea T."/>
            <person name="Shenoy N."/>
            <person name="Sisk P."/>
            <person name="Stolte C."/>
            <person name="Sykes S."/>
            <person name="White J."/>
            <person name="Yandava C."/>
            <person name="Saulnier D."/>
            <person name="Haas B."/>
            <person name="Nusbaum C."/>
            <person name="Birren B."/>
        </authorList>
    </citation>
    <scope>NUCLEOTIDE SEQUENCE [LARGE SCALE GENOMIC DNA]</scope>
    <source>
        <strain evidence="2 3">8700:2</strain>
    </source>
</reference>
<sequence>MVVTLNPILLLDEDDQEFVRQFVLSSGSLKKLSEKYSVSYPTIRLRLDRVIRKLKAAELDQKNKFQVSIMQMVIDDKLDLALAQEIIQKYKETTND</sequence>
<proteinExistence type="predicted"/>
<dbReference type="SUPFAM" id="SSF88659">
    <property type="entry name" value="Sigma3 and sigma4 domains of RNA polymerase sigma factors"/>
    <property type="match status" value="1"/>
</dbReference>
<dbReference type="InterPro" id="IPR013324">
    <property type="entry name" value="RNA_pol_sigma_r3/r4-like"/>
</dbReference>
<protein>
    <recommendedName>
        <fullName evidence="1">DUF2089 domain-containing protein</fullName>
    </recommendedName>
</protein>
<evidence type="ECO:0000313" key="3">
    <source>
        <dbReference type="Proteomes" id="UP000015927"/>
    </source>
</evidence>
<name>A0A826HL55_LACPA</name>
<dbReference type="Pfam" id="PF09862">
    <property type="entry name" value="DUF2089"/>
    <property type="match status" value="1"/>
</dbReference>
<accession>A0A826HL55</accession>
<gene>
    <name evidence="2" type="ORF">LBPG_01686</name>
</gene>